<evidence type="ECO:0000313" key="3">
    <source>
        <dbReference type="Proteomes" id="UP000018680"/>
    </source>
</evidence>
<proteinExistence type="predicted"/>
<dbReference type="HOGENOM" id="CLU_096125_0_0_12"/>
<accession>V5WJJ5</accession>
<reference evidence="2 3" key="1">
    <citation type="journal article" date="2015" name="Stand. Genomic Sci.">
        <title>Complete genome sequence and description of Salinispira pacifica gen. nov., sp. nov., a novel spirochaete isolated form a hypersaline microbial mat.</title>
        <authorList>
            <person name="Ben Hania W."/>
            <person name="Joseph M."/>
            <person name="Schumann P."/>
            <person name="Bunk B."/>
            <person name="Fiebig A."/>
            <person name="Sproer C."/>
            <person name="Klenk H.P."/>
            <person name="Fardeau M.L."/>
            <person name="Spring S."/>
        </authorList>
    </citation>
    <scope>NUCLEOTIDE SEQUENCE [LARGE SCALE GENOMIC DNA]</scope>
    <source>
        <strain evidence="2 3">L21-RPul-D2</strain>
    </source>
</reference>
<organism evidence="2 3">
    <name type="scientific">Salinispira pacifica</name>
    <dbReference type="NCBI Taxonomy" id="1307761"/>
    <lineage>
        <taxon>Bacteria</taxon>
        <taxon>Pseudomonadati</taxon>
        <taxon>Spirochaetota</taxon>
        <taxon>Spirochaetia</taxon>
        <taxon>Spirochaetales</taxon>
        <taxon>Spirochaetaceae</taxon>
        <taxon>Salinispira</taxon>
    </lineage>
</organism>
<sequence length="186" mass="21476">MSGIQQQVIRGMADGISDRELGRELGNRAASTVRNHRFNLQKKRREARMFLAIMELADMKRSATNESNRPEQGAEELLEIHHDMPMADDRVLITTAEAREIEEKHLDRSSGIKLLKFPRKEKAKLVILKVLAGLFEKDRVYSDGEVTEILKPVFSDVATIRRYLVEYNFIFRDAAGREYRRNNSVD</sequence>
<dbReference type="KEGG" id="slr:L21SP2_2591"/>
<evidence type="ECO:0000259" key="1">
    <source>
        <dbReference type="Pfam" id="PF09860"/>
    </source>
</evidence>
<dbReference type="STRING" id="1307761.L21SP2_2591"/>
<dbReference type="InterPro" id="IPR036388">
    <property type="entry name" value="WH-like_DNA-bd_sf"/>
</dbReference>
<feature type="domain" description="DUF2087" evidence="1">
    <location>
        <begin position="114"/>
        <end position="181"/>
    </location>
</feature>
<keyword evidence="3" id="KW-1185">Reference proteome</keyword>
<dbReference type="InterPro" id="IPR018656">
    <property type="entry name" value="DUF2087"/>
</dbReference>
<dbReference type="AlphaFoldDB" id="V5WJJ5"/>
<gene>
    <name evidence="2" type="ORF">L21SP2_2591</name>
</gene>
<dbReference type="EMBL" id="CP006939">
    <property type="protein sequence ID" value="AHC15943.1"/>
    <property type="molecule type" value="Genomic_DNA"/>
</dbReference>
<dbReference type="Proteomes" id="UP000018680">
    <property type="component" value="Chromosome"/>
</dbReference>
<evidence type="ECO:0000313" key="2">
    <source>
        <dbReference type="EMBL" id="AHC15943.1"/>
    </source>
</evidence>
<dbReference type="Gene3D" id="1.10.10.10">
    <property type="entry name" value="Winged helix-like DNA-binding domain superfamily/Winged helix DNA-binding domain"/>
    <property type="match status" value="1"/>
</dbReference>
<dbReference type="eggNOG" id="COG3860">
    <property type="taxonomic scope" value="Bacteria"/>
</dbReference>
<dbReference type="Pfam" id="PF09860">
    <property type="entry name" value="DUF2087"/>
    <property type="match status" value="1"/>
</dbReference>
<name>V5WJJ5_9SPIO</name>
<protein>
    <submittedName>
        <fullName evidence="2">Transcriptional regulator</fullName>
    </submittedName>
</protein>